<dbReference type="Pfam" id="PF00561">
    <property type="entry name" value="Abhydrolase_1"/>
    <property type="match status" value="1"/>
</dbReference>
<keyword evidence="3" id="KW-0378">Hydrolase</keyword>
<feature type="chain" id="PRO_5007278011" evidence="1">
    <location>
        <begin position="25"/>
        <end position="325"/>
    </location>
</feature>
<feature type="domain" description="AB hydrolase-1" evidence="2">
    <location>
        <begin position="43"/>
        <end position="272"/>
    </location>
</feature>
<evidence type="ECO:0000259" key="2">
    <source>
        <dbReference type="Pfam" id="PF00561"/>
    </source>
</evidence>
<name>A0A127QL80_9BURK</name>
<dbReference type="GO" id="GO:0004806">
    <property type="term" value="F:triacylglycerol lipase activity"/>
    <property type="evidence" value="ECO:0007669"/>
    <property type="project" value="UniProtKB-EC"/>
</dbReference>
<evidence type="ECO:0000256" key="1">
    <source>
        <dbReference type="SAM" id="SignalP"/>
    </source>
</evidence>
<gene>
    <name evidence="3" type="primary">lipA</name>
    <name evidence="3" type="ORF">CAter282_2861</name>
</gene>
<dbReference type="OrthoDB" id="2004167at2"/>
<dbReference type="EC" id="3.1.1.3" evidence="3"/>
<dbReference type="InterPro" id="IPR029058">
    <property type="entry name" value="AB_hydrolase_fold"/>
</dbReference>
<feature type="signal peptide" evidence="1">
    <location>
        <begin position="1"/>
        <end position="24"/>
    </location>
</feature>
<protein>
    <submittedName>
        <fullName evidence="3">Lipase</fullName>
        <ecNumber evidence="3">3.1.1.3</ecNumber>
    </submittedName>
</protein>
<dbReference type="PATRIC" id="fig|279058.18.peg.2816"/>
<organism evidence="3 4">
    <name type="scientific">Collimonas arenae</name>
    <dbReference type="NCBI Taxonomy" id="279058"/>
    <lineage>
        <taxon>Bacteria</taxon>
        <taxon>Pseudomonadati</taxon>
        <taxon>Pseudomonadota</taxon>
        <taxon>Betaproteobacteria</taxon>
        <taxon>Burkholderiales</taxon>
        <taxon>Oxalobacteraceae</taxon>
        <taxon>Collimonas</taxon>
    </lineage>
</organism>
<dbReference type="AlphaFoldDB" id="A0A127QL80"/>
<dbReference type="SUPFAM" id="SSF53474">
    <property type="entry name" value="alpha/beta-Hydrolases"/>
    <property type="match status" value="1"/>
</dbReference>
<proteinExistence type="predicted"/>
<evidence type="ECO:0000313" key="4">
    <source>
        <dbReference type="Proteomes" id="UP000071778"/>
    </source>
</evidence>
<keyword evidence="4" id="KW-1185">Reference proteome</keyword>
<dbReference type="EMBL" id="CP013235">
    <property type="protein sequence ID" value="AMP10585.1"/>
    <property type="molecule type" value="Genomic_DNA"/>
</dbReference>
<dbReference type="PANTHER" id="PTHR34043">
    <property type="entry name" value="ALPHA/BETA-HYDROLASES SUPERFAMILY PROTEIN"/>
    <property type="match status" value="1"/>
</dbReference>
<reference evidence="3 4" key="1">
    <citation type="submission" date="2015-11" db="EMBL/GenBank/DDBJ databases">
        <title>Exploring the genomic traits of fungus-feeding bacterial genus Collimonas.</title>
        <authorList>
            <person name="Song C."/>
            <person name="Schmidt R."/>
            <person name="de Jager V."/>
            <person name="Krzyzanowska D."/>
            <person name="Jongedijk E."/>
            <person name="Cankar K."/>
            <person name="Beekwilder J."/>
            <person name="van Veen A."/>
            <person name="de Boer W."/>
            <person name="van Veen J.A."/>
            <person name="Garbeva P."/>
        </authorList>
    </citation>
    <scope>NUCLEOTIDE SEQUENCE [LARGE SCALE GENOMIC DNA]</scope>
    <source>
        <strain evidence="3 4">Ter282</strain>
    </source>
</reference>
<dbReference type="PANTHER" id="PTHR34043:SF3">
    <property type="entry name" value="ALPHA_BETA-HYDROLASES SUPERFAMILY PROTEIN"/>
    <property type="match status" value="1"/>
</dbReference>
<sequence>MKSLRRIAVASVFFCCFTMGPAQGVLPSLFGSAAAATYAQTKYPIVLVHGLSGTSKYFGVIDYWWQIPNDLRANGATVYVADVAAFNSDEQRGEELLKQISSVLAATGATKVNLIAHSQGGTTSRYAAAVKPQWIASVTTIGTPHAGTPVADTVAMTPQALKNLLADGTSVLGSLLSLFVGNPQPQDPLAALNGLTTAGAADFNRRYPSAGVPASCSSKSGAVSEVRNGNTQLLYSWTGNQAGTNLLDVTDPIMVLGSVIIKTSGAGDNDGLVPVCSARFGRELGVYGWNHLDEVNQLFGLRGLFSADPVVTIRTQANRLKTAGL</sequence>
<dbReference type="Gene3D" id="3.40.50.1820">
    <property type="entry name" value="alpha/beta hydrolase"/>
    <property type="match status" value="1"/>
</dbReference>
<dbReference type="Proteomes" id="UP000071778">
    <property type="component" value="Chromosome"/>
</dbReference>
<evidence type="ECO:0000313" key="3">
    <source>
        <dbReference type="EMBL" id="AMP10585.1"/>
    </source>
</evidence>
<dbReference type="InterPro" id="IPR000073">
    <property type="entry name" value="AB_hydrolase_1"/>
</dbReference>
<accession>A0A127QL80</accession>
<keyword evidence="1" id="KW-0732">Signal</keyword>